<name>A0A8K0UF21_9AGAR</name>
<dbReference type="InterPro" id="IPR037045">
    <property type="entry name" value="S8pro/Inhibitor_I9_sf"/>
</dbReference>
<dbReference type="OrthoDB" id="5518345at2759"/>
<dbReference type="EMBL" id="JAEVFJ010000047">
    <property type="protein sequence ID" value="KAH8083775.1"/>
    <property type="molecule type" value="Genomic_DNA"/>
</dbReference>
<dbReference type="GO" id="GO:0042144">
    <property type="term" value="P:vacuole fusion, non-autophagic"/>
    <property type="evidence" value="ECO:0007669"/>
    <property type="project" value="TreeGrafter"/>
</dbReference>
<protein>
    <submittedName>
        <fullName evidence="2">Protease propeptide/inhibitor</fullName>
    </submittedName>
</protein>
<evidence type="ECO:0000256" key="1">
    <source>
        <dbReference type="ARBA" id="ARBA00038069"/>
    </source>
</evidence>
<gene>
    <name evidence="2" type="ORF">BXZ70DRAFT_1012088</name>
</gene>
<dbReference type="GO" id="GO:0006508">
    <property type="term" value="P:proteolysis"/>
    <property type="evidence" value="ECO:0007669"/>
    <property type="project" value="UniProtKB-KW"/>
</dbReference>
<proteinExistence type="inferred from homology"/>
<keyword evidence="3" id="KW-1185">Reference proteome</keyword>
<comment type="caution">
    <text evidence="2">The sequence shown here is derived from an EMBL/GenBank/DDBJ whole genome shotgun (WGS) entry which is preliminary data.</text>
</comment>
<organism evidence="2 3">
    <name type="scientific">Cristinia sonorae</name>
    <dbReference type="NCBI Taxonomy" id="1940300"/>
    <lineage>
        <taxon>Eukaryota</taxon>
        <taxon>Fungi</taxon>
        <taxon>Dikarya</taxon>
        <taxon>Basidiomycota</taxon>
        <taxon>Agaricomycotina</taxon>
        <taxon>Agaricomycetes</taxon>
        <taxon>Agaricomycetidae</taxon>
        <taxon>Agaricales</taxon>
        <taxon>Pleurotineae</taxon>
        <taxon>Stephanosporaceae</taxon>
        <taxon>Cristinia</taxon>
    </lineage>
</organism>
<comment type="similarity">
    <text evidence="1">Belongs to the protease inhibitor I9 family.</text>
</comment>
<sequence>MSGKYIVMFKDSATEADIQKYAQDIGSNGGAIHNTYDSVVKGFSASIPEAYFQTLQASLGSNSPIDIIEPDGIVTTQ</sequence>
<dbReference type="PANTHER" id="PTHR28288">
    <property type="entry name" value="PROTEASE B INHIBITOR 2"/>
    <property type="match status" value="1"/>
</dbReference>
<keyword evidence="2" id="KW-0378">Hydrolase</keyword>
<reference evidence="2" key="1">
    <citation type="journal article" date="2021" name="New Phytol.">
        <title>Evolutionary innovations through gain and loss of genes in the ectomycorrhizal Boletales.</title>
        <authorList>
            <person name="Wu G."/>
            <person name="Miyauchi S."/>
            <person name="Morin E."/>
            <person name="Kuo A."/>
            <person name="Drula E."/>
            <person name="Varga T."/>
            <person name="Kohler A."/>
            <person name="Feng B."/>
            <person name="Cao Y."/>
            <person name="Lipzen A."/>
            <person name="Daum C."/>
            <person name="Hundley H."/>
            <person name="Pangilinan J."/>
            <person name="Johnson J."/>
            <person name="Barry K."/>
            <person name="LaButti K."/>
            <person name="Ng V."/>
            <person name="Ahrendt S."/>
            <person name="Min B."/>
            <person name="Choi I.G."/>
            <person name="Park H."/>
            <person name="Plett J.M."/>
            <person name="Magnuson J."/>
            <person name="Spatafora J.W."/>
            <person name="Nagy L.G."/>
            <person name="Henrissat B."/>
            <person name="Grigoriev I.V."/>
            <person name="Yang Z.L."/>
            <person name="Xu J."/>
            <person name="Martin F.M."/>
        </authorList>
    </citation>
    <scope>NUCLEOTIDE SEQUENCE</scope>
    <source>
        <strain evidence="2">KKN 215</strain>
    </source>
</reference>
<evidence type="ECO:0000313" key="2">
    <source>
        <dbReference type="EMBL" id="KAH8083775.1"/>
    </source>
</evidence>
<dbReference type="InterPro" id="IPR052471">
    <property type="entry name" value="PBI_I9"/>
</dbReference>
<dbReference type="GO" id="GO:0004866">
    <property type="term" value="F:endopeptidase inhibitor activity"/>
    <property type="evidence" value="ECO:0007669"/>
    <property type="project" value="TreeGrafter"/>
</dbReference>
<accession>A0A8K0UF21</accession>
<dbReference type="AlphaFoldDB" id="A0A8K0UF21"/>
<dbReference type="Proteomes" id="UP000813824">
    <property type="component" value="Unassembled WGS sequence"/>
</dbReference>
<keyword evidence="2" id="KW-0645">Protease</keyword>
<dbReference type="SUPFAM" id="SSF54897">
    <property type="entry name" value="Protease propeptides/inhibitors"/>
    <property type="match status" value="1"/>
</dbReference>
<evidence type="ECO:0000313" key="3">
    <source>
        <dbReference type="Proteomes" id="UP000813824"/>
    </source>
</evidence>
<dbReference type="PANTHER" id="PTHR28288:SF2">
    <property type="entry name" value="PROTEASE B INHIBITOR 2"/>
    <property type="match status" value="1"/>
</dbReference>
<dbReference type="GO" id="GO:0008233">
    <property type="term" value="F:peptidase activity"/>
    <property type="evidence" value="ECO:0007669"/>
    <property type="project" value="UniProtKB-KW"/>
</dbReference>
<dbReference type="Gene3D" id="3.30.70.80">
    <property type="entry name" value="Peptidase S8 propeptide/proteinase inhibitor I9"/>
    <property type="match status" value="1"/>
</dbReference>